<dbReference type="PANTHER" id="PTHR21704">
    <property type="entry name" value="NIPPED-B-LIKE PROTEIN DELANGIN SCC2-RELATED"/>
    <property type="match status" value="1"/>
</dbReference>
<dbReference type="Pfam" id="PF12830">
    <property type="entry name" value="Nipped-B_C"/>
    <property type="match status" value="1"/>
</dbReference>
<feature type="region of interest" description="Disordered" evidence="9">
    <location>
        <begin position="356"/>
        <end position="384"/>
    </location>
</feature>
<dbReference type="InterPro" id="IPR016024">
    <property type="entry name" value="ARM-type_fold"/>
</dbReference>
<dbReference type="InterPro" id="IPR026003">
    <property type="entry name" value="Cohesin_HEAT"/>
</dbReference>
<dbReference type="Gramene" id="OMERI02G12400.2">
    <property type="protein sequence ID" value="OMERI02G12400.2"/>
    <property type="gene ID" value="OMERI02G12400"/>
</dbReference>
<reference evidence="11" key="2">
    <citation type="submission" date="2018-05" db="EMBL/GenBank/DDBJ databases">
        <title>OmerRS3 (Oryza meridionalis Reference Sequence Version 3).</title>
        <authorList>
            <person name="Zhang J."/>
            <person name="Kudrna D."/>
            <person name="Lee S."/>
            <person name="Talag J."/>
            <person name="Welchert J."/>
            <person name="Wing R.A."/>
        </authorList>
    </citation>
    <scope>NUCLEOTIDE SEQUENCE [LARGE SCALE GENOMIC DNA]</scope>
    <source>
        <strain evidence="11">cv. OR44</strain>
    </source>
</reference>
<dbReference type="Pfam" id="PF12765">
    <property type="entry name" value="Cohesin_HEAT"/>
    <property type="match status" value="1"/>
</dbReference>
<evidence type="ECO:0000256" key="5">
    <source>
        <dbReference type="ARBA" id="ARBA00022833"/>
    </source>
</evidence>
<dbReference type="InterPro" id="IPR024986">
    <property type="entry name" value="Nipped-B_C"/>
</dbReference>
<comment type="subcellular location">
    <subcellularLocation>
        <location evidence="1 8">Nucleus</location>
    </subcellularLocation>
</comment>
<keyword evidence="7 8" id="KW-0131">Cell cycle</keyword>
<keyword evidence="3 8" id="KW-0677">Repeat</keyword>
<evidence type="ECO:0000256" key="2">
    <source>
        <dbReference type="ARBA" id="ARBA00009252"/>
    </source>
</evidence>
<feature type="compositionally biased region" description="Low complexity" evidence="9">
    <location>
        <begin position="187"/>
        <end position="198"/>
    </location>
</feature>
<dbReference type="InterPro" id="IPR011011">
    <property type="entry name" value="Znf_FYVE_PHD"/>
</dbReference>
<dbReference type="InterPro" id="IPR033031">
    <property type="entry name" value="Scc2/Nipped-B"/>
</dbReference>
<comment type="similarity">
    <text evidence="2 8">Belongs to the SCC2/Nipped-B family.</text>
</comment>
<dbReference type="SUPFAM" id="SSF48371">
    <property type="entry name" value="ARM repeat"/>
    <property type="match status" value="1"/>
</dbReference>
<keyword evidence="4" id="KW-0479">Metal-binding</keyword>
<protein>
    <recommendedName>
        <fullName evidence="8">Sister chromatid cohesion protein</fullName>
    </recommendedName>
</protein>
<evidence type="ECO:0000256" key="6">
    <source>
        <dbReference type="ARBA" id="ARBA00023242"/>
    </source>
</evidence>
<dbReference type="GO" id="GO:0140588">
    <property type="term" value="P:chromatin looping"/>
    <property type="evidence" value="ECO:0007669"/>
    <property type="project" value="InterPro"/>
</dbReference>
<dbReference type="Gene3D" id="1.25.10.10">
    <property type="entry name" value="Leucine-rich Repeat Variant"/>
    <property type="match status" value="1"/>
</dbReference>
<dbReference type="EnsemblPlants" id="OMERI02G12400.2">
    <property type="protein sequence ID" value="OMERI02G12400.2"/>
    <property type="gene ID" value="OMERI02G12400"/>
</dbReference>
<feature type="region of interest" description="Disordered" evidence="9">
    <location>
        <begin position="106"/>
        <end position="198"/>
    </location>
</feature>
<feature type="compositionally biased region" description="Basic residues" evidence="9">
    <location>
        <begin position="1600"/>
        <end position="1614"/>
    </location>
</feature>
<feature type="compositionally biased region" description="Acidic residues" evidence="9">
    <location>
        <begin position="1630"/>
        <end position="1639"/>
    </location>
</feature>
<accession>A0A0E0CIV3</accession>
<dbReference type="PANTHER" id="PTHR21704:SF18">
    <property type="entry name" value="NIPPED-B-LIKE PROTEIN"/>
    <property type="match status" value="1"/>
</dbReference>
<dbReference type="GO" id="GO:0034087">
    <property type="term" value="P:establishment of mitotic sister chromatid cohesion"/>
    <property type="evidence" value="ECO:0007669"/>
    <property type="project" value="TreeGrafter"/>
</dbReference>
<dbReference type="SUPFAM" id="SSF57903">
    <property type="entry name" value="FYVE/PHD zinc finger"/>
    <property type="match status" value="1"/>
</dbReference>
<dbReference type="GO" id="GO:0090694">
    <property type="term" value="C:Scc2-Scc4 cohesin loading complex"/>
    <property type="evidence" value="ECO:0007669"/>
    <property type="project" value="TreeGrafter"/>
</dbReference>
<dbReference type="GO" id="GO:0008270">
    <property type="term" value="F:zinc ion binding"/>
    <property type="evidence" value="ECO:0007669"/>
    <property type="project" value="UniProtKB-KW"/>
</dbReference>
<evidence type="ECO:0000313" key="11">
    <source>
        <dbReference type="EnsemblPlants" id="OMERI02G12400.2"/>
    </source>
</evidence>
<feature type="compositionally biased region" description="Basic and acidic residues" evidence="9">
    <location>
        <begin position="146"/>
        <end position="165"/>
    </location>
</feature>
<keyword evidence="12" id="KW-1185">Reference proteome</keyword>
<evidence type="ECO:0000256" key="7">
    <source>
        <dbReference type="ARBA" id="ARBA00023306"/>
    </source>
</evidence>
<reference evidence="11" key="1">
    <citation type="submission" date="2015-04" db="UniProtKB">
        <authorList>
            <consortium name="EnsemblPlants"/>
        </authorList>
    </citation>
    <scope>IDENTIFICATION</scope>
</reference>
<proteinExistence type="inferred from homology"/>
<feature type="region of interest" description="Disordered" evidence="9">
    <location>
        <begin position="1598"/>
        <end position="1663"/>
    </location>
</feature>
<evidence type="ECO:0000256" key="9">
    <source>
        <dbReference type="SAM" id="MobiDB-lite"/>
    </source>
</evidence>
<dbReference type="GO" id="GO:0071169">
    <property type="term" value="P:establishment of protein localization to chromatin"/>
    <property type="evidence" value="ECO:0007669"/>
    <property type="project" value="TreeGrafter"/>
</dbReference>
<dbReference type="GO" id="GO:0010468">
    <property type="term" value="P:regulation of gene expression"/>
    <property type="evidence" value="ECO:0007669"/>
    <property type="project" value="InterPro"/>
</dbReference>
<dbReference type="GO" id="GO:1990414">
    <property type="term" value="P:replication-born double-strand break repair via sister chromatid exchange"/>
    <property type="evidence" value="ECO:0007669"/>
    <property type="project" value="TreeGrafter"/>
</dbReference>
<dbReference type="CDD" id="cd23958">
    <property type="entry name" value="SCC2"/>
    <property type="match status" value="1"/>
</dbReference>
<dbReference type="InterPro" id="IPR011989">
    <property type="entry name" value="ARM-like"/>
</dbReference>
<keyword evidence="5" id="KW-0862">Zinc</keyword>
<feature type="domain" description="Sister chromatid cohesion C-terminal" evidence="10">
    <location>
        <begin position="1264"/>
        <end position="1437"/>
    </location>
</feature>
<keyword evidence="4" id="KW-0863">Zinc-finger</keyword>
<dbReference type="Proteomes" id="UP000008021">
    <property type="component" value="Chromosome 2"/>
</dbReference>
<organism evidence="11">
    <name type="scientific">Oryza meridionalis</name>
    <dbReference type="NCBI Taxonomy" id="40149"/>
    <lineage>
        <taxon>Eukaryota</taxon>
        <taxon>Viridiplantae</taxon>
        <taxon>Streptophyta</taxon>
        <taxon>Embryophyta</taxon>
        <taxon>Tracheophyta</taxon>
        <taxon>Spermatophyta</taxon>
        <taxon>Magnoliopsida</taxon>
        <taxon>Liliopsida</taxon>
        <taxon>Poales</taxon>
        <taxon>Poaceae</taxon>
        <taxon>BOP clade</taxon>
        <taxon>Oryzoideae</taxon>
        <taxon>Oryzeae</taxon>
        <taxon>Oryzinae</taxon>
        <taxon>Oryza</taxon>
    </lineage>
</organism>
<sequence length="1663" mass="185077">MDPGRGGRRRAGFERACRLPNTVHSEIASALPLPTLPLNLGAGLLDDDDPLADPDRPDMIMQAANIARILADTDVSHLGFTEADNVDTDPSQCSWLWREVLKHNPDAFTIKPRPPPPSQDPLDGQENQNHEHEKHFAHVAPNFNSMRKDHGFPRDDPIPHSEHLNNDLTQDPVASKKPKVRKKEIHNSASSSDPSIPNSQEVIANFCEMVEDFCGRVEIPDDADGDEWLSIPLNDAKVLVNEITFVRSKKILHEIPMDTLTRLLHVIDRQIRCSQGLSIDVKENADAADAEPLVFSALESIHAALAIMTHHDMPKQLYREELIERILDFSRHQIIDCMAASNPTFRALYKPAEKVTNDGDEDEEDMGNGPANKRRRTANLSMRKSSTNKVSASIHSAVQKLCLILGFLTELLTTVHLSDSCILQLAKTCFTTFLVDNMQLLQLKAIGVICTVFSSYTQHRTYLVDETLVLLRKLQFSKNAIRTYHLADEEHKQIQMITALLVHLVQFSANVPDGLKGMVNWSTIVDASIDASYPIKCYEAATEACCLFWTNVLQRFTAAKSQDMSEAKGIIDNLVQDLLTILNLPEYPAAAPVLEVLCVLLLQNAGLKSKDTSARCFAIDLLGGIASRLKRDSVICSKEKLWILQELTDTESDGSKILKNKCCVCLGGRGINMQCDVCGRCFHSDCVGAVSQENLQCDYACPLCFCKRQLSVLQSYYELQNKENGKRNAASHRKKSTVPDEVTAVDIVQQILLTYIQEGGPQDDGNLFTRWYVSSIVEADPEVLGDKRVQSAVEGRFCDSAISVREAALELVGRHIASHPDVGLKYIEKVAERIKDTGVSVRKRAIKIIRDLCASNPNTDTTRAFVEIISRVNDEESSVQDLVCKTFYELWFEEPTGSHKHLVADGSSVPMEIAVKTEQIVDMLRKMPNHLPLITIIKRNLALDFLPQSAKATGINSSFMASLRKRCELICKRLLERILQVEEGAASETEVHALPYVLALQAFCIVDPTLCTPATQPFQFVETLQPYLKKQVDNKSTAQLLESIIFVIDAVLPLIWKPPQSVVIELEQDLKQMIVRHSFLTVVHACIKCLCALSKAADRGPRLLEYLVNIFYKHLSGSNSSNSDSQLLGRSLFCLGLLLRYGSQLMAASENQLDFPKIINLLKKEYLLKDDFSLKVRGLQALGYILIAKPDFMLRKDISTLIESSLSSVVDYRLKIQGLQNLFEYLRDAESQLNAESTGKPAPNATNGGSEVPVAAGAGDTNICGGIIQLYWNSILERCLDINDQVRQTALKIVEIVLRQGLVHPITCVPHLIALETDPLEGNSKYPSFFESRLGDGLQMSFRFFESTISNHDMVATNMKSNPIAFVKPGISRIYRLIRANRNSRNKFVHSIVRKFEGDNRSYPTISFLMYCAEVLASLPFTSPDEPLYLIYDINRVIQLRAGAVEANLKNWTSMYQQQEMVGMPRDTGDVMHEPGGCSDQNLIDVSQMMLGNTCSMPVVNMAKLQEDCHGAIALQLLLKLKRHLKTVYSLTDARCQAFSLKDPPKSGETISKQNIPLNISNTNTSLPSCPQDAARVYQDFKTVLREDTVDYGMYTVSAQKKRPTPRSSSRVRRPAAVTRGRGGGGGGGGDEDTDDEDWTGGGARVLDFSAQGGRVTRQRVQV</sequence>
<evidence type="ECO:0000256" key="4">
    <source>
        <dbReference type="ARBA" id="ARBA00022771"/>
    </source>
</evidence>
<keyword evidence="6 8" id="KW-0539">Nucleus</keyword>
<evidence type="ECO:0000256" key="8">
    <source>
        <dbReference type="RuleBase" id="RU364107"/>
    </source>
</evidence>
<evidence type="ECO:0000256" key="3">
    <source>
        <dbReference type="ARBA" id="ARBA00022737"/>
    </source>
</evidence>
<evidence type="ECO:0000313" key="12">
    <source>
        <dbReference type="Proteomes" id="UP000008021"/>
    </source>
</evidence>
<dbReference type="GO" id="GO:0061775">
    <property type="term" value="F:cohesin loader activity"/>
    <property type="evidence" value="ECO:0007669"/>
    <property type="project" value="InterPro"/>
</dbReference>
<evidence type="ECO:0000259" key="10">
    <source>
        <dbReference type="Pfam" id="PF12830"/>
    </source>
</evidence>
<name>A0A0E0CIV3_9ORYZ</name>
<dbReference type="GO" id="GO:0003682">
    <property type="term" value="F:chromatin binding"/>
    <property type="evidence" value="ECO:0007669"/>
    <property type="project" value="TreeGrafter"/>
</dbReference>
<evidence type="ECO:0000256" key="1">
    <source>
        <dbReference type="ARBA" id="ARBA00004123"/>
    </source>
</evidence>